<evidence type="ECO:0000313" key="4">
    <source>
        <dbReference type="EMBL" id="KAA1014342.1"/>
    </source>
</evidence>
<dbReference type="GO" id="GO:0000160">
    <property type="term" value="P:phosphorelay signal transduction system"/>
    <property type="evidence" value="ECO:0007669"/>
    <property type="project" value="InterPro"/>
</dbReference>
<gene>
    <name evidence="4" type="ORF">FVF58_05635</name>
</gene>
<feature type="domain" description="Response regulatory" evidence="3">
    <location>
        <begin position="5"/>
        <end position="119"/>
    </location>
</feature>
<dbReference type="InterPro" id="IPR011006">
    <property type="entry name" value="CheY-like_superfamily"/>
</dbReference>
<name>A0A5B0HGY3_9BURK</name>
<evidence type="ECO:0000256" key="1">
    <source>
        <dbReference type="ARBA" id="ARBA00022553"/>
    </source>
</evidence>
<dbReference type="PROSITE" id="PS50110">
    <property type="entry name" value="RESPONSE_REGULATORY"/>
    <property type="match status" value="1"/>
</dbReference>
<protein>
    <submittedName>
        <fullName evidence="4">Response regulator</fullName>
    </submittedName>
</protein>
<dbReference type="Pfam" id="PF00072">
    <property type="entry name" value="Response_reg"/>
    <property type="match status" value="1"/>
</dbReference>
<keyword evidence="5" id="KW-1185">Reference proteome</keyword>
<dbReference type="EMBL" id="VTUZ01000003">
    <property type="protein sequence ID" value="KAA1014342.1"/>
    <property type="molecule type" value="Genomic_DNA"/>
</dbReference>
<keyword evidence="1 2" id="KW-0597">Phosphoprotein</keyword>
<sequence length="122" mass="13013">MSSQIISIVDDDEGARVATASLVRSLGWQARVFASAEEFLESGLIDETSCLISDIRMPGLSGIEMHDRLLALGYAIPIIFTTGFPTAALEAKIQARGAPPFLEKPVDAATVERLLNLALDGP</sequence>
<reference evidence="4 5" key="1">
    <citation type="submission" date="2019-08" db="EMBL/GenBank/DDBJ databases">
        <title>Paraburkholderia sp. DCY113.</title>
        <authorList>
            <person name="Kang J."/>
        </authorList>
    </citation>
    <scope>NUCLEOTIDE SEQUENCE [LARGE SCALE GENOMIC DNA]</scope>
    <source>
        <strain evidence="4 5">DCY113</strain>
    </source>
</reference>
<dbReference type="PANTHER" id="PTHR44591">
    <property type="entry name" value="STRESS RESPONSE REGULATOR PROTEIN 1"/>
    <property type="match status" value="1"/>
</dbReference>
<organism evidence="4 5">
    <name type="scientific">Paraburkholderia panacisoli</name>
    <dbReference type="NCBI Taxonomy" id="2603818"/>
    <lineage>
        <taxon>Bacteria</taxon>
        <taxon>Pseudomonadati</taxon>
        <taxon>Pseudomonadota</taxon>
        <taxon>Betaproteobacteria</taxon>
        <taxon>Burkholderiales</taxon>
        <taxon>Burkholderiaceae</taxon>
        <taxon>Paraburkholderia</taxon>
    </lineage>
</organism>
<dbReference type="RefSeq" id="WP_149668909.1">
    <property type="nucleotide sequence ID" value="NZ_VTUZ01000003.1"/>
</dbReference>
<comment type="caution">
    <text evidence="4">The sequence shown here is derived from an EMBL/GenBank/DDBJ whole genome shotgun (WGS) entry which is preliminary data.</text>
</comment>
<evidence type="ECO:0000259" key="3">
    <source>
        <dbReference type="PROSITE" id="PS50110"/>
    </source>
</evidence>
<dbReference type="PANTHER" id="PTHR44591:SF25">
    <property type="entry name" value="CHEMOTAXIS TWO-COMPONENT RESPONSE REGULATOR"/>
    <property type="match status" value="1"/>
</dbReference>
<proteinExistence type="predicted"/>
<accession>A0A5B0HGY3</accession>
<dbReference type="InterPro" id="IPR001789">
    <property type="entry name" value="Sig_transdc_resp-reg_receiver"/>
</dbReference>
<evidence type="ECO:0000256" key="2">
    <source>
        <dbReference type="PROSITE-ProRule" id="PRU00169"/>
    </source>
</evidence>
<dbReference type="SMART" id="SM00448">
    <property type="entry name" value="REC"/>
    <property type="match status" value="1"/>
</dbReference>
<dbReference type="Proteomes" id="UP000325273">
    <property type="component" value="Unassembled WGS sequence"/>
</dbReference>
<evidence type="ECO:0000313" key="5">
    <source>
        <dbReference type="Proteomes" id="UP000325273"/>
    </source>
</evidence>
<dbReference type="Gene3D" id="3.40.50.2300">
    <property type="match status" value="1"/>
</dbReference>
<dbReference type="SUPFAM" id="SSF52172">
    <property type="entry name" value="CheY-like"/>
    <property type="match status" value="1"/>
</dbReference>
<dbReference type="AlphaFoldDB" id="A0A5B0HGY3"/>
<feature type="modified residue" description="4-aspartylphosphate" evidence="2">
    <location>
        <position position="54"/>
    </location>
</feature>
<dbReference type="InterPro" id="IPR050595">
    <property type="entry name" value="Bact_response_regulator"/>
</dbReference>